<reference evidence="12" key="1">
    <citation type="submission" date="2016-10" db="EMBL/GenBank/DDBJ databases">
        <authorList>
            <person name="Varghese N."/>
            <person name="Submissions S."/>
        </authorList>
    </citation>
    <scope>NUCLEOTIDE SEQUENCE [LARGE SCALE GENOMIC DNA]</scope>
    <source>
        <strain evidence="12">CGMCC 1.6494</strain>
    </source>
</reference>
<evidence type="ECO:0000256" key="9">
    <source>
        <dbReference type="RuleBase" id="RU369079"/>
    </source>
</evidence>
<dbReference type="OrthoDB" id="9795655at2"/>
<feature type="transmembrane region" description="Helical" evidence="9">
    <location>
        <begin position="92"/>
        <end position="116"/>
    </location>
</feature>
<evidence type="ECO:0000256" key="3">
    <source>
        <dbReference type="ARBA" id="ARBA00022475"/>
    </source>
</evidence>
<comment type="function">
    <text evidence="9">Part of the tripartite ATP-independent periplasmic (TRAP) transport system.</text>
</comment>
<keyword evidence="7 9" id="KW-0472">Membrane</keyword>
<keyword evidence="12" id="KW-1185">Reference proteome</keyword>
<feature type="transmembrane region" description="Helical" evidence="9">
    <location>
        <begin position="55"/>
        <end position="71"/>
    </location>
</feature>
<name>A0A1H0CR39_9GAMM</name>
<dbReference type="InterPro" id="IPR055348">
    <property type="entry name" value="DctQ"/>
</dbReference>
<feature type="transmembrane region" description="Helical" evidence="9">
    <location>
        <begin position="136"/>
        <end position="155"/>
    </location>
</feature>
<evidence type="ECO:0000313" key="11">
    <source>
        <dbReference type="EMBL" id="SDN60295.1"/>
    </source>
</evidence>
<dbReference type="EMBL" id="FNII01000006">
    <property type="protein sequence ID" value="SDN60295.1"/>
    <property type="molecule type" value="Genomic_DNA"/>
</dbReference>
<comment type="subunit">
    <text evidence="9">The complex comprises the extracytoplasmic solute receptor protein and the two transmembrane proteins.</text>
</comment>
<sequence length="169" mass="18867">MRAVENVVNSIEALVRLFGRVAAWICVLLVALVSGDVILRYLFDFGALWLQELQWHLISPIALFGMAYLLLNDEQVRVDVFYEHFPVLVKRIIEVFGGLALLVMGLYIAWLTLPWVAQSFGRGEGSPNPGGLPYRWLLKAFLPFGFTLLALQGLAHALRNAFALPAQGD</sequence>
<keyword evidence="6 9" id="KW-1133">Transmembrane helix</keyword>
<evidence type="ECO:0000313" key="12">
    <source>
        <dbReference type="Proteomes" id="UP000199677"/>
    </source>
</evidence>
<feature type="transmembrane region" description="Helical" evidence="9">
    <location>
        <begin position="21"/>
        <end position="43"/>
    </location>
</feature>
<dbReference type="GO" id="GO:0005886">
    <property type="term" value="C:plasma membrane"/>
    <property type="evidence" value="ECO:0007669"/>
    <property type="project" value="UniProtKB-SubCell"/>
</dbReference>
<keyword evidence="2 9" id="KW-0813">Transport</keyword>
<keyword evidence="3" id="KW-1003">Cell membrane</keyword>
<dbReference type="PANTHER" id="PTHR35011:SF4">
    <property type="entry name" value="SLL1102 PROTEIN"/>
    <property type="match status" value="1"/>
</dbReference>
<dbReference type="STRING" id="416873.SAMN04487951_106156"/>
<proteinExistence type="inferred from homology"/>
<keyword evidence="4 9" id="KW-0997">Cell inner membrane</keyword>
<evidence type="ECO:0000256" key="5">
    <source>
        <dbReference type="ARBA" id="ARBA00022692"/>
    </source>
</evidence>
<accession>A0A1H0CR39</accession>
<evidence type="ECO:0000256" key="8">
    <source>
        <dbReference type="ARBA" id="ARBA00038436"/>
    </source>
</evidence>
<keyword evidence="5 9" id="KW-0812">Transmembrane</keyword>
<dbReference type="Pfam" id="PF04290">
    <property type="entry name" value="DctQ"/>
    <property type="match status" value="1"/>
</dbReference>
<dbReference type="Proteomes" id="UP000199677">
    <property type="component" value="Unassembled WGS sequence"/>
</dbReference>
<dbReference type="RefSeq" id="WP_089705216.1">
    <property type="nucleotide sequence ID" value="NZ_FNII01000006.1"/>
</dbReference>
<dbReference type="InterPro" id="IPR007387">
    <property type="entry name" value="TRAP_DctQ"/>
</dbReference>
<gene>
    <name evidence="11" type="ORF">SAMN04487951_106156</name>
</gene>
<evidence type="ECO:0000259" key="10">
    <source>
        <dbReference type="Pfam" id="PF04290"/>
    </source>
</evidence>
<dbReference type="GO" id="GO:0022857">
    <property type="term" value="F:transmembrane transporter activity"/>
    <property type="evidence" value="ECO:0007669"/>
    <property type="project" value="UniProtKB-UniRule"/>
</dbReference>
<evidence type="ECO:0000256" key="1">
    <source>
        <dbReference type="ARBA" id="ARBA00004429"/>
    </source>
</evidence>
<dbReference type="AlphaFoldDB" id="A0A1H0CR39"/>
<evidence type="ECO:0000256" key="2">
    <source>
        <dbReference type="ARBA" id="ARBA00022448"/>
    </source>
</evidence>
<evidence type="ECO:0000256" key="4">
    <source>
        <dbReference type="ARBA" id="ARBA00022519"/>
    </source>
</evidence>
<evidence type="ECO:0000256" key="6">
    <source>
        <dbReference type="ARBA" id="ARBA00022989"/>
    </source>
</evidence>
<organism evidence="11 12">
    <name type="scientific">Vreelandella arcis</name>
    <dbReference type="NCBI Taxonomy" id="416873"/>
    <lineage>
        <taxon>Bacteria</taxon>
        <taxon>Pseudomonadati</taxon>
        <taxon>Pseudomonadota</taxon>
        <taxon>Gammaproteobacteria</taxon>
        <taxon>Oceanospirillales</taxon>
        <taxon>Halomonadaceae</taxon>
        <taxon>Vreelandella</taxon>
    </lineage>
</organism>
<protein>
    <recommendedName>
        <fullName evidence="9">TRAP transporter small permease protein</fullName>
    </recommendedName>
</protein>
<dbReference type="PANTHER" id="PTHR35011">
    <property type="entry name" value="2,3-DIKETO-L-GULONATE TRAP TRANSPORTER SMALL PERMEASE PROTEIN YIAM"/>
    <property type="match status" value="1"/>
</dbReference>
<feature type="domain" description="Tripartite ATP-independent periplasmic transporters DctQ component" evidence="10">
    <location>
        <begin position="29"/>
        <end position="160"/>
    </location>
</feature>
<evidence type="ECO:0000256" key="7">
    <source>
        <dbReference type="ARBA" id="ARBA00023136"/>
    </source>
</evidence>
<comment type="subcellular location">
    <subcellularLocation>
        <location evidence="1 9">Cell inner membrane</location>
        <topology evidence="1 9">Multi-pass membrane protein</topology>
    </subcellularLocation>
</comment>
<comment type="similarity">
    <text evidence="8 9">Belongs to the TRAP transporter small permease family.</text>
</comment>